<gene>
    <name evidence="8" type="ORF">PPL_11501</name>
</gene>
<keyword evidence="5" id="KW-0460">Magnesium</keyword>
<dbReference type="AlphaFoldDB" id="D3BTK4"/>
<evidence type="ECO:0000256" key="6">
    <source>
        <dbReference type="ARBA" id="ARBA00023211"/>
    </source>
</evidence>
<dbReference type="GO" id="GO:0005739">
    <property type="term" value="C:mitochondrion"/>
    <property type="evidence" value="ECO:0007669"/>
    <property type="project" value="TreeGrafter"/>
</dbReference>
<reference evidence="8 9" key="1">
    <citation type="journal article" date="2011" name="Genome Res.">
        <title>Phylogeny-wide analysis of social amoeba genomes highlights ancient origins for complex intercellular communication.</title>
        <authorList>
            <person name="Heidel A.J."/>
            <person name="Lawal H.M."/>
            <person name="Felder M."/>
            <person name="Schilde C."/>
            <person name="Helps N.R."/>
            <person name="Tunggal B."/>
            <person name="Rivero F."/>
            <person name="John U."/>
            <person name="Schleicher M."/>
            <person name="Eichinger L."/>
            <person name="Platzer M."/>
            <person name="Noegel A.A."/>
            <person name="Schaap P."/>
            <person name="Gloeckner G."/>
        </authorList>
    </citation>
    <scope>NUCLEOTIDE SEQUENCE [LARGE SCALE GENOMIC DNA]</scope>
    <source>
        <strain evidence="9">ATCC 26659 / Pp 5 / PN500</strain>
    </source>
</reference>
<dbReference type="GO" id="GO:0016818">
    <property type="term" value="F:hydrolase activity, acting on acid anhydrides, in phosphorus-containing anhydrides"/>
    <property type="evidence" value="ECO:0007669"/>
    <property type="project" value="InterPro"/>
</dbReference>
<dbReference type="STRING" id="670386.D3BTK4"/>
<dbReference type="FunCoup" id="D3BTK4">
    <property type="interactions" value="3"/>
</dbReference>
<evidence type="ECO:0000256" key="5">
    <source>
        <dbReference type="ARBA" id="ARBA00022842"/>
    </source>
</evidence>
<dbReference type="SUPFAM" id="SSF55811">
    <property type="entry name" value="Nudix"/>
    <property type="match status" value="1"/>
</dbReference>
<evidence type="ECO:0000256" key="3">
    <source>
        <dbReference type="ARBA" id="ARBA00022723"/>
    </source>
</evidence>
<evidence type="ECO:0000313" key="8">
    <source>
        <dbReference type="EMBL" id="EFA75421.1"/>
    </source>
</evidence>
<evidence type="ECO:0000259" key="7">
    <source>
        <dbReference type="PROSITE" id="PS51462"/>
    </source>
</evidence>
<dbReference type="PANTHER" id="PTHR12318">
    <property type="entry name" value="TESTOSTERONE-REGULATED PROTEIN RP2"/>
    <property type="match status" value="1"/>
</dbReference>
<protein>
    <recommendedName>
        <fullName evidence="7">Nudix hydrolase domain-containing protein</fullName>
    </recommendedName>
</protein>
<dbReference type="InterPro" id="IPR039121">
    <property type="entry name" value="NUDT19"/>
</dbReference>
<evidence type="ECO:0000313" key="9">
    <source>
        <dbReference type="Proteomes" id="UP000001396"/>
    </source>
</evidence>
<dbReference type="PANTHER" id="PTHR12318:SF0">
    <property type="entry name" value="ACYL-COENZYME A DIPHOSPHATASE NUDT19"/>
    <property type="match status" value="1"/>
</dbReference>
<accession>D3BTK4</accession>
<dbReference type="OMA" id="QWARWVT"/>
<organism evidence="8 9">
    <name type="scientific">Heterostelium pallidum (strain ATCC 26659 / Pp 5 / PN500)</name>
    <name type="common">Cellular slime mold</name>
    <name type="synonym">Polysphondylium pallidum</name>
    <dbReference type="NCBI Taxonomy" id="670386"/>
    <lineage>
        <taxon>Eukaryota</taxon>
        <taxon>Amoebozoa</taxon>
        <taxon>Evosea</taxon>
        <taxon>Eumycetozoa</taxon>
        <taxon>Dictyostelia</taxon>
        <taxon>Acytosteliales</taxon>
        <taxon>Acytosteliaceae</taxon>
        <taxon>Heterostelium</taxon>
    </lineage>
</organism>
<feature type="domain" description="Nudix hydrolase" evidence="7">
    <location>
        <begin position="23"/>
        <end position="208"/>
    </location>
</feature>
<dbReference type="InterPro" id="IPR000086">
    <property type="entry name" value="NUDIX_hydrolase_dom"/>
</dbReference>
<dbReference type="GO" id="GO:0046872">
    <property type="term" value="F:metal ion binding"/>
    <property type="evidence" value="ECO:0007669"/>
    <property type="project" value="UniProtKB-KW"/>
</dbReference>
<name>D3BTK4_HETP5</name>
<dbReference type="PROSITE" id="PS51462">
    <property type="entry name" value="NUDIX"/>
    <property type="match status" value="1"/>
</dbReference>
<keyword evidence="6" id="KW-0464">Manganese</keyword>
<evidence type="ECO:0000256" key="2">
    <source>
        <dbReference type="ARBA" id="ARBA00001946"/>
    </source>
</evidence>
<evidence type="ECO:0000256" key="1">
    <source>
        <dbReference type="ARBA" id="ARBA00001936"/>
    </source>
</evidence>
<keyword evidence="3" id="KW-0479">Metal-binding</keyword>
<proteinExistence type="predicted"/>
<dbReference type="EMBL" id="ADBJ01000056">
    <property type="protein sequence ID" value="EFA75421.1"/>
    <property type="molecule type" value="Genomic_DNA"/>
</dbReference>
<evidence type="ECO:0000256" key="4">
    <source>
        <dbReference type="ARBA" id="ARBA00022801"/>
    </source>
</evidence>
<comment type="caution">
    <text evidence="8">The sequence shown here is derived from an EMBL/GenBank/DDBJ whole genome shotgun (WGS) entry which is preliminary data.</text>
</comment>
<dbReference type="InterPro" id="IPR015797">
    <property type="entry name" value="NUDIX_hydrolase-like_dom_sf"/>
</dbReference>
<keyword evidence="9" id="KW-1185">Reference proteome</keyword>
<dbReference type="Proteomes" id="UP000001396">
    <property type="component" value="Unassembled WGS sequence"/>
</dbReference>
<dbReference type="RefSeq" id="XP_020427555.1">
    <property type="nucleotide sequence ID" value="XM_020582252.1"/>
</dbReference>
<keyword evidence="4" id="KW-0378">Hydrolase</keyword>
<comment type="cofactor">
    <cofactor evidence="1">
        <name>Mn(2+)</name>
        <dbReference type="ChEBI" id="CHEBI:29035"/>
    </cofactor>
</comment>
<comment type="cofactor">
    <cofactor evidence="2">
        <name>Mg(2+)</name>
        <dbReference type="ChEBI" id="CHEBI:18420"/>
    </cofactor>
</comment>
<dbReference type="InParanoid" id="D3BTK4"/>
<dbReference type="Gene3D" id="3.90.79.10">
    <property type="entry name" value="Nucleoside Triphosphate Pyrophosphohydrolase"/>
    <property type="match status" value="1"/>
</dbReference>
<sequence length="334" mass="38280">MSSSQQSFRKAASAIVALKWEFSKPPPFSVVDKVKPPKNFDYRIMMVKRSPDLRSFPQAHVFPGGAFDKSDASHLWTQYLGTANIDLGLRITAMREVFEETNFFIGGVNDTIFESQSVDTVQSARNMVLMCNVKPRIDNINEWSRWITPEHLKHRFDTYFYLAPIYGYPYSAVVDGTENTHLDWFSPEEALEEHDRGTIFLPPPQWLTMLQMSRFHTLEELMAESAVRHQLNTVYSPTFVKSNINQKQLASYNGGKTLKLANVTHALNNDPLNTSQPGSQDQKHRINIQSKTGDISDPISWVYHYENNLKSHIDQVLDQSICKSYKPINSICRD</sequence>
<dbReference type="CDD" id="cd18870">
    <property type="entry name" value="NUDIX_AcylCoAdiphos_Nudt19"/>
    <property type="match status" value="1"/>
</dbReference>
<dbReference type="GeneID" id="31366969"/>